<protein>
    <recommendedName>
        <fullName evidence="13">Hemicentin-1</fullName>
    </recommendedName>
</protein>
<dbReference type="SMART" id="SM00409">
    <property type="entry name" value="IG"/>
    <property type="match status" value="6"/>
</dbReference>
<feature type="compositionally biased region" description="Polar residues" evidence="7">
    <location>
        <begin position="1295"/>
        <end position="1306"/>
    </location>
</feature>
<feature type="region of interest" description="Disordered" evidence="7">
    <location>
        <begin position="1291"/>
        <end position="1362"/>
    </location>
</feature>
<feature type="domain" description="Ig-like" evidence="9">
    <location>
        <begin position="98"/>
        <end position="198"/>
    </location>
</feature>
<evidence type="ECO:0000313" key="11">
    <source>
        <dbReference type="EnsemblMetazoa" id="G25795.3:cds"/>
    </source>
</evidence>
<dbReference type="PROSITE" id="PS50853">
    <property type="entry name" value="FN3"/>
    <property type="match status" value="1"/>
</dbReference>
<dbReference type="Gene3D" id="2.60.40.10">
    <property type="entry name" value="Immunoglobulins"/>
    <property type="match status" value="8"/>
</dbReference>
<dbReference type="FunFam" id="2.60.40.10:FF:000032">
    <property type="entry name" value="palladin isoform X1"/>
    <property type="match status" value="1"/>
</dbReference>
<reference evidence="11" key="1">
    <citation type="submission" date="2022-08" db="UniProtKB">
        <authorList>
            <consortium name="EnsemblMetazoa"/>
        </authorList>
    </citation>
    <scope>IDENTIFICATION</scope>
    <source>
        <strain evidence="11">05x7-T-G4-1.051#20</strain>
    </source>
</reference>
<keyword evidence="4" id="KW-1015">Disulfide bond</keyword>
<dbReference type="GO" id="GO:0005886">
    <property type="term" value="C:plasma membrane"/>
    <property type="evidence" value="ECO:0007669"/>
    <property type="project" value="TreeGrafter"/>
</dbReference>
<feature type="domain" description="Ig-like" evidence="9">
    <location>
        <begin position="295"/>
        <end position="377"/>
    </location>
</feature>
<feature type="compositionally biased region" description="Basic residues" evidence="7">
    <location>
        <begin position="990"/>
        <end position="1002"/>
    </location>
</feature>
<comment type="subcellular location">
    <subcellularLocation>
        <location evidence="1">Membrane</location>
        <topology evidence="1">Single-pass type I membrane protein</topology>
    </subcellularLocation>
</comment>
<feature type="domain" description="Fibronectin type-III" evidence="10">
    <location>
        <begin position="659"/>
        <end position="752"/>
    </location>
</feature>
<dbReference type="SMART" id="SM00060">
    <property type="entry name" value="FN3"/>
    <property type="match status" value="1"/>
</dbReference>
<feature type="domain" description="Ig-like" evidence="9">
    <location>
        <begin position="35"/>
        <end position="83"/>
    </location>
</feature>
<dbReference type="Pfam" id="PF13927">
    <property type="entry name" value="Ig_3"/>
    <property type="match status" value="4"/>
</dbReference>
<dbReference type="PANTHER" id="PTHR11640:SF31">
    <property type="entry name" value="IRREGULAR CHIASM C-ROUGHEST PROTEIN-RELATED"/>
    <property type="match status" value="1"/>
</dbReference>
<dbReference type="CDD" id="cd00096">
    <property type="entry name" value="Ig"/>
    <property type="match status" value="5"/>
</dbReference>
<keyword evidence="2" id="KW-0677">Repeat</keyword>
<evidence type="ECO:0000256" key="5">
    <source>
        <dbReference type="ARBA" id="ARBA00023180"/>
    </source>
</evidence>
<dbReference type="InterPro" id="IPR013783">
    <property type="entry name" value="Ig-like_fold"/>
</dbReference>
<dbReference type="PANTHER" id="PTHR11640">
    <property type="entry name" value="NEPHRIN"/>
    <property type="match status" value="1"/>
</dbReference>
<dbReference type="GO" id="GO:0098609">
    <property type="term" value="P:cell-cell adhesion"/>
    <property type="evidence" value="ECO:0007669"/>
    <property type="project" value="TreeGrafter"/>
</dbReference>
<dbReference type="InterPro" id="IPR003599">
    <property type="entry name" value="Ig_sub"/>
</dbReference>
<evidence type="ECO:0000256" key="2">
    <source>
        <dbReference type="ARBA" id="ARBA00022737"/>
    </source>
</evidence>
<evidence type="ECO:0000256" key="6">
    <source>
        <dbReference type="ARBA" id="ARBA00023319"/>
    </source>
</evidence>
<evidence type="ECO:0000259" key="9">
    <source>
        <dbReference type="PROSITE" id="PS50835"/>
    </source>
</evidence>
<evidence type="ECO:0000256" key="7">
    <source>
        <dbReference type="SAM" id="MobiDB-lite"/>
    </source>
</evidence>
<proteinExistence type="predicted"/>
<dbReference type="InterPro" id="IPR051275">
    <property type="entry name" value="Cell_adhesion_signaling"/>
</dbReference>
<dbReference type="PROSITE" id="PS50835">
    <property type="entry name" value="IG_LIKE"/>
    <property type="match status" value="7"/>
</dbReference>
<evidence type="ECO:0008006" key="13">
    <source>
        <dbReference type="Google" id="ProtNLM"/>
    </source>
</evidence>
<dbReference type="SUPFAM" id="SSF49265">
    <property type="entry name" value="Fibronectin type III"/>
    <property type="match status" value="1"/>
</dbReference>
<feature type="domain" description="Ig-like" evidence="9">
    <location>
        <begin position="452"/>
        <end position="541"/>
    </location>
</feature>
<feature type="region of interest" description="Disordered" evidence="7">
    <location>
        <begin position="1135"/>
        <end position="1186"/>
    </location>
</feature>
<feature type="compositionally biased region" description="Polar residues" evidence="7">
    <location>
        <begin position="979"/>
        <end position="989"/>
    </location>
</feature>
<keyword evidence="8" id="KW-0812">Transmembrane</keyword>
<dbReference type="InterPro" id="IPR036116">
    <property type="entry name" value="FN3_sf"/>
</dbReference>
<feature type="domain" description="Ig-like" evidence="9">
    <location>
        <begin position="207"/>
        <end position="288"/>
    </location>
</feature>
<dbReference type="Pfam" id="PF00041">
    <property type="entry name" value="fn3"/>
    <property type="match status" value="1"/>
</dbReference>
<evidence type="ECO:0000256" key="8">
    <source>
        <dbReference type="SAM" id="Phobius"/>
    </source>
</evidence>
<dbReference type="InterPro" id="IPR007110">
    <property type="entry name" value="Ig-like_dom"/>
</dbReference>
<feature type="compositionally biased region" description="Polar residues" evidence="7">
    <location>
        <begin position="861"/>
        <end position="880"/>
    </location>
</feature>
<dbReference type="InterPro" id="IPR003961">
    <property type="entry name" value="FN3_dom"/>
</dbReference>
<feature type="compositionally biased region" description="Polar residues" evidence="7">
    <location>
        <begin position="1314"/>
        <end position="1334"/>
    </location>
</feature>
<keyword evidence="6" id="KW-0393">Immunoglobulin domain</keyword>
<dbReference type="InterPro" id="IPR003598">
    <property type="entry name" value="Ig_sub2"/>
</dbReference>
<keyword evidence="12" id="KW-1185">Reference proteome</keyword>
<keyword evidence="5" id="KW-0325">Glycoprotein</keyword>
<feature type="region of interest" description="Disordered" evidence="7">
    <location>
        <begin position="967"/>
        <end position="1004"/>
    </location>
</feature>
<evidence type="ECO:0000313" key="12">
    <source>
        <dbReference type="Proteomes" id="UP000005408"/>
    </source>
</evidence>
<accession>A0A8W8KYH1</accession>
<evidence type="ECO:0000256" key="4">
    <source>
        <dbReference type="ARBA" id="ARBA00023157"/>
    </source>
</evidence>
<dbReference type="EnsemblMetazoa" id="G25795.3">
    <property type="protein sequence ID" value="G25795.3:cds"/>
    <property type="gene ID" value="G25795"/>
</dbReference>
<dbReference type="Pfam" id="PF07679">
    <property type="entry name" value="I-set"/>
    <property type="match status" value="2"/>
</dbReference>
<keyword evidence="8" id="KW-1133">Transmembrane helix</keyword>
<evidence type="ECO:0000256" key="3">
    <source>
        <dbReference type="ARBA" id="ARBA00023136"/>
    </source>
</evidence>
<dbReference type="SMART" id="SM00408">
    <property type="entry name" value="IGc2"/>
    <property type="match status" value="6"/>
</dbReference>
<organism evidence="11 12">
    <name type="scientific">Magallana gigas</name>
    <name type="common">Pacific oyster</name>
    <name type="synonym">Crassostrea gigas</name>
    <dbReference type="NCBI Taxonomy" id="29159"/>
    <lineage>
        <taxon>Eukaryota</taxon>
        <taxon>Metazoa</taxon>
        <taxon>Spiralia</taxon>
        <taxon>Lophotrochozoa</taxon>
        <taxon>Mollusca</taxon>
        <taxon>Bivalvia</taxon>
        <taxon>Autobranchia</taxon>
        <taxon>Pteriomorphia</taxon>
        <taxon>Ostreida</taxon>
        <taxon>Ostreoidea</taxon>
        <taxon>Ostreidae</taxon>
        <taxon>Magallana</taxon>
    </lineage>
</organism>
<dbReference type="SUPFAM" id="SSF48726">
    <property type="entry name" value="Immunoglobulin"/>
    <property type="match status" value="6"/>
</dbReference>
<feature type="transmembrane region" description="Helical" evidence="8">
    <location>
        <begin position="828"/>
        <end position="851"/>
    </location>
</feature>
<feature type="domain" description="Ig-like" evidence="9">
    <location>
        <begin position="387"/>
        <end position="444"/>
    </location>
</feature>
<sequence length="1421" mass="158098">MFSALAWIEQPADTNSVIGGDAEFICNFSGASLSTWTRPGGTLFVNNVSMTTDSRFSITGHFNLHIRNVKKEDQGEYTCSVQNLQPVGKGYLNVYIPPHNISVVTNDTTASLIEGHYISLTCSAIGNPRPEITWYREDAQLLDSSTTQIIEQPSVGHGDIETQVTSQLIIKLQYTDHNKNFYCSARNEVNLNNPSKVPFLVQVHYKPRITLEPSPLNILLGSSKQLRCIVSANPVVSRVRWQKDTQTLTNTDVVLPFTSVERTAAGQYTCSASNIVNGQTLSASDSTTVRVIYEPIITVPATVVVNETGELHLHCAVDANPPPLSVKWKKLDNSRESVSANFTASPVTQAYAGNYTCIVVYRLEPSGGAPIQDQKLAYTYVHVQYKPGYSSIKAVSNPVNIGDTLSLTCSVSSQGYPAPKYRWKKIGSNEVFSEQGATLTIDSARLKVQERPQFVEYPPTSQTISSDQPTYSVLCKVRGLPKPRIEWLKDGKVIQSGPQYNITESVTSVETYSKLVISKLRFAGTQRQGLMVDDIGNFTCRELLGGEQHNLELYIMFKPSVDADEKVATTVNQSTTMTCRGRGYPAPTFEWYRDNKIILTGSRYTVDPTIQVGPTEAVGSLSIRDVVAGDFGAYVCIAQNSNGQAHKTVLLTVKNRPEAPYNLSVISYTWESVYIGWTPGFNGGETQSFFIHFTSSVPPIYTGEITVSPPAATRFNITGLMPGVAYQFFVYGKNSLGKGNNSQKLIIKTKDFAFPLTIPMSGKECFPASEETAELSLQSDNINRLNVSICLSVRPDVCGVHLAASISDSLQYGFQRQSQKTDLTETEVIIIGVICAVILLSLIIVLIVIICRRRTNAKDYGNSSTTVSRPVPNLQTNGNSVGPPKPQRGPDNQGSLGNGFDPPPQYQSVINNGSIPLDTSYDSQLAKYENEMNMRNMHNLKNEAYYGVHNGSPSTPRKDPHHFLEAQDRKDLSKGGQESGYSTPEGQQQKPKKIRNLKRKQRDQKDYEKTIYYSDFVPFAHDPPGHTCGLPCCNNDLYIRLKVSGHHAGCMSMPFQHSATEDAEENFTLRRNQLHLLKGKPTFKNGGFYSMQQHRNEQRKAVPSFSSLPRNNSEQRHFLQGRGITLPRIDLVHSSSDAARGRHQMETDDSDSSSDSDYQPHGKMEKRRITQKRCGTDMPQLPRIHPMELLKARRKFGIADENDNEDSSSSNDESNYYNEIVMSNFKLRESDSQENAKSYTLSESLDDVFLPTKEPTYHTLSLDKTFIYDSKRNTLERMAGQEKYSDLSRYKNMDQRNTPATNTSFKGINRKEINTGNMKTTSDQESASETSVAPSTPRKPNHVPLKSALKTRSLQHDSKKKSVVYTQRTASLGRNEKFLNGCENRGFVNDDGISAGNKRYDDSRPNFSLETINESPITLIL</sequence>
<dbReference type="CDD" id="cd00063">
    <property type="entry name" value="FN3"/>
    <property type="match status" value="1"/>
</dbReference>
<evidence type="ECO:0000256" key="1">
    <source>
        <dbReference type="ARBA" id="ARBA00004479"/>
    </source>
</evidence>
<dbReference type="InterPro" id="IPR036179">
    <property type="entry name" value="Ig-like_dom_sf"/>
</dbReference>
<keyword evidence="3 8" id="KW-0472">Membrane</keyword>
<feature type="domain" description="Ig-like" evidence="9">
    <location>
        <begin position="559"/>
        <end position="652"/>
    </location>
</feature>
<feature type="region of interest" description="Disordered" evidence="7">
    <location>
        <begin position="1094"/>
        <end position="1115"/>
    </location>
</feature>
<evidence type="ECO:0000259" key="10">
    <source>
        <dbReference type="PROSITE" id="PS50853"/>
    </source>
</evidence>
<dbReference type="InterPro" id="IPR013098">
    <property type="entry name" value="Ig_I-set"/>
</dbReference>
<feature type="region of interest" description="Disordered" evidence="7">
    <location>
        <begin position="860"/>
        <end position="914"/>
    </location>
</feature>
<dbReference type="Proteomes" id="UP000005408">
    <property type="component" value="Unassembled WGS sequence"/>
</dbReference>
<dbReference type="GO" id="GO:0050839">
    <property type="term" value="F:cell adhesion molecule binding"/>
    <property type="evidence" value="ECO:0007669"/>
    <property type="project" value="TreeGrafter"/>
</dbReference>
<dbReference type="GO" id="GO:0005911">
    <property type="term" value="C:cell-cell junction"/>
    <property type="evidence" value="ECO:0007669"/>
    <property type="project" value="TreeGrafter"/>
</dbReference>
<name>A0A8W8KYH1_MAGGI</name>